<comment type="caution">
    <text evidence="2">The sequence shown here is derived from an EMBL/GenBank/DDBJ whole genome shotgun (WGS) entry which is preliminary data.</text>
</comment>
<evidence type="ECO:0000313" key="3">
    <source>
        <dbReference type="Proteomes" id="UP000521872"/>
    </source>
</evidence>
<evidence type="ECO:0000313" key="2">
    <source>
        <dbReference type="EMBL" id="KAF4621846.1"/>
    </source>
</evidence>
<feature type="compositionally biased region" description="Polar residues" evidence="1">
    <location>
        <begin position="174"/>
        <end position="186"/>
    </location>
</feature>
<protein>
    <submittedName>
        <fullName evidence="2">Uncharacterized protein</fullName>
    </submittedName>
</protein>
<feature type="compositionally biased region" description="Polar residues" evidence="1">
    <location>
        <begin position="111"/>
        <end position="122"/>
    </location>
</feature>
<dbReference type="Proteomes" id="UP000521872">
    <property type="component" value="Unassembled WGS sequence"/>
</dbReference>
<organism evidence="2 3">
    <name type="scientific">Agrocybe pediades</name>
    <dbReference type="NCBI Taxonomy" id="84607"/>
    <lineage>
        <taxon>Eukaryota</taxon>
        <taxon>Fungi</taxon>
        <taxon>Dikarya</taxon>
        <taxon>Basidiomycota</taxon>
        <taxon>Agaricomycotina</taxon>
        <taxon>Agaricomycetes</taxon>
        <taxon>Agaricomycetidae</taxon>
        <taxon>Agaricales</taxon>
        <taxon>Agaricineae</taxon>
        <taxon>Strophariaceae</taxon>
        <taxon>Agrocybe</taxon>
    </lineage>
</organism>
<accession>A0A8H4R440</accession>
<dbReference type="AlphaFoldDB" id="A0A8H4R440"/>
<keyword evidence="3" id="KW-1185">Reference proteome</keyword>
<feature type="compositionally biased region" description="Basic residues" evidence="1">
    <location>
        <begin position="187"/>
        <end position="196"/>
    </location>
</feature>
<reference evidence="2 3" key="1">
    <citation type="submission" date="2019-12" db="EMBL/GenBank/DDBJ databases">
        <authorList>
            <person name="Floudas D."/>
            <person name="Bentzer J."/>
            <person name="Ahren D."/>
            <person name="Johansson T."/>
            <person name="Persson P."/>
            <person name="Tunlid A."/>
        </authorList>
    </citation>
    <scope>NUCLEOTIDE SEQUENCE [LARGE SCALE GENOMIC DNA]</scope>
    <source>
        <strain evidence="2 3">CBS 102.39</strain>
    </source>
</reference>
<dbReference type="EMBL" id="JAACJL010000004">
    <property type="protein sequence ID" value="KAF4621846.1"/>
    <property type="molecule type" value="Genomic_DNA"/>
</dbReference>
<evidence type="ECO:0000256" key="1">
    <source>
        <dbReference type="SAM" id="MobiDB-lite"/>
    </source>
</evidence>
<proteinExistence type="predicted"/>
<feature type="compositionally biased region" description="Pro residues" evidence="1">
    <location>
        <begin position="48"/>
        <end position="85"/>
    </location>
</feature>
<name>A0A8H4R440_9AGAR</name>
<feature type="region of interest" description="Disordered" evidence="1">
    <location>
        <begin position="48"/>
        <end position="196"/>
    </location>
</feature>
<sequence length="196" mass="21505">MSCWNLHFVVVEDELGSGNESIRARILQIWKFNQTRLRVGSLLRHHSLPPPTTTCHHLPPPPPLLPPSSPPPPPPPPPTPLPSSPPSRHNHLHPQTSPPSIASDARGASVGSVTAYTNANDDTSPEDNHDDHHPQPPRTPSSATAPPYPRHLTTLRDPPHFAITSRQRHDIHRTTTPNGAPQARSQNRGKRRTTTA</sequence>
<gene>
    <name evidence="2" type="ORF">D9613_012213</name>
</gene>